<reference evidence="10 11" key="1">
    <citation type="submission" date="2018-01" db="EMBL/GenBank/DDBJ databases">
        <title>Genome characterization of the sugarcane-associated fungus Trichoderma ghanense CCMA-1212 and their application in lignocelulose bioconversion.</title>
        <authorList>
            <person name="Steindorff A.S."/>
            <person name="Mendes T.D."/>
            <person name="Vilela E.S.D."/>
            <person name="Rodrigues D.S."/>
            <person name="Formighieri E.F."/>
            <person name="Melo I.S."/>
            <person name="Favaro L.C.L."/>
        </authorList>
    </citation>
    <scope>NUCLEOTIDE SEQUENCE [LARGE SCALE GENOMIC DNA]</scope>
    <source>
        <strain evidence="10 11">CCMA-1212</strain>
    </source>
</reference>
<evidence type="ECO:0000256" key="9">
    <source>
        <dbReference type="SAM" id="Phobius"/>
    </source>
</evidence>
<evidence type="ECO:0000256" key="3">
    <source>
        <dbReference type="ARBA" id="ARBA00022692"/>
    </source>
</evidence>
<evidence type="ECO:0000256" key="6">
    <source>
        <dbReference type="ARBA" id="ARBA00023136"/>
    </source>
</evidence>
<dbReference type="PANTHER" id="PTHR45711">
    <property type="entry name" value="CHLORIDE CHANNEL PROTEIN"/>
    <property type="match status" value="1"/>
</dbReference>
<evidence type="ECO:0000256" key="1">
    <source>
        <dbReference type="ARBA" id="ARBA00004141"/>
    </source>
</evidence>
<dbReference type="SUPFAM" id="SSF54631">
    <property type="entry name" value="CBS-domain pair"/>
    <property type="match status" value="1"/>
</dbReference>
<keyword evidence="3 9" id="KW-0812">Transmembrane</keyword>
<evidence type="ECO:0000313" key="10">
    <source>
        <dbReference type="EMBL" id="TFB01996.1"/>
    </source>
</evidence>
<keyword evidence="6 9" id="KW-0472">Membrane</keyword>
<gene>
    <name evidence="10" type="ORF">CCMA1212_006033</name>
</gene>
<feature type="transmembrane region" description="Helical" evidence="9">
    <location>
        <begin position="591"/>
        <end position="608"/>
    </location>
</feature>
<feature type="transmembrane region" description="Helical" evidence="9">
    <location>
        <begin position="240"/>
        <end position="265"/>
    </location>
</feature>
<keyword evidence="5" id="KW-0406">Ion transport</keyword>
<dbReference type="Gene3D" id="1.10.3080.10">
    <property type="entry name" value="Clc chloride channel"/>
    <property type="match status" value="1"/>
</dbReference>
<comment type="subcellular location">
    <subcellularLocation>
        <location evidence="1">Membrane</location>
        <topology evidence="1">Multi-pass membrane protein</topology>
    </subcellularLocation>
</comment>
<evidence type="ECO:0000256" key="4">
    <source>
        <dbReference type="ARBA" id="ARBA00022989"/>
    </source>
</evidence>
<dbReference type="SUPFAM" id="SSF81340">
    <property type="entry name" value="Clc chloride channel"/>
    <property type="match status" value="1"/>
</dbReference>
<dbReference type="Proteomes" id="UP001642720">
    <property type="component" value="Unassembled WGS sequence"/>
</dbReference>
<evidence type="ECO:0000256" key="7">
    <source>
        <dbReference type="ARBA" id="ARBA00023214"/>
    </source>
</evidence>
<feature type="transmembrane region" description="Helical" evidence="9">
    <location>
        <begin position="323"/>
        <end position="343"/>
    </location>
</feature>
<dbReference type="RefSeq" id="XP_073558197.1">
    <property type="nucleotide sequence ID" value="XM_073703274.1"/>
</dbReference>
<dbReference type="InterPro" id="IPR046342">
    <property type="entry name" value="CBS_dom_sf"/>
</dbReference>
<feature type="transmembrane region" description="Helical" evidence="9">
    <location>
        <begin position="475"/>
        <end position="499"/>
    </location>
</feature>
<evidence type="ECO:0000256" key="2">
    <source>
        <dbReference type="ARBA" id="ARBA00022448"/>
    </source>
</evidence>
<dbReference type="PRINTS" id="PR00762">
    <property type="entry name" value="CLCHANNEL"/>
</dbReference>
<organism evidence="10 11">
    <name type="scientific">Trichoderma ghanense</name>
    <dbReference type="NCBI Taxonomy" id="65468"/>
    <lineage>
        <taxon>Eukaryota</taxon>
        <taxon>Fungi</taxon>
        <taxon>Dikarya</taxon>
        <taxon>Ascomycota</taxon>
        <taxon>Pezizomycotina</taxon>
        <taxon>Sordariomycetes</taxon>
        <taxon>Hypocreomycetidae</taxon>
        <taxon>Hypocreales</taxon>
        <taxon>Hypocreaceae</taxon>
        <taxon>Trichoderma</taxon>
    </lineage>
</organism>
<dbReference type="EMBL" id="PPTA01000007">
    <property type="protein sequence ID" value="TFB01996.1"/>
    <property type="molecule type" value="Genomic_DNA"/>
</dbReference>
<comment type="caution">
    <text evidence="10">The sequence shown here is derived from an EMBL/GenBank/DDBJ whole genome shotgun (WGS) entry which is preliminary data.</text>
</comment>
<proteinExistence type="predicted"/>
<feature type="transmembrane region" description="Helical" evidence="9">
    <location>
        <begin position="511"/>
        <end position="529"/>
    </location>
</feature>
<keyword evidence="2" id="KW-0813">Transport</keyword>
<keyword evidence="4 9" id="KW-1133">Transmembrane helix</keyword>
<dbReference type="PANTHER" id="PTHR45711:SF3">
    <property type="entry name" value="CLC CHANNEL"/>
    <property type="match status" value="1"/>
</dbReference>
<protein>
    <recommendedName>
        <fullName evidence="12">Chloride channel protein</fullName>
    </recommendedName>
</protein>
<evidence type="ECO:0008006" key="12">
    <source>
        <dbReference type="Google" id="ProtNLM"/>
    </source>
</evidence>
<accession>A0ABY2H1I3</accession>
<feature type="region of interest" description="Disordered" evidence="8">
    <location>
        <begin position="365"/>
        <end position="388"/>
    </location>
</feature>
<evidence type="ECO:0000256" key="5">
    <source>
        <dbReference type="ARBA" id="ARBA00023065"/>
    </source>
</evidence>
<dbReference type="InterPro" id="IPR014743">
    <property type="entry name" value="Cl-channel_core"/>
</dbReference>
<dbReference type="Pfam" id="PF00654">
    <property type="entry name" value="Voltage_CLC"/>
    <property type="match status" value="1"/>
</dbReference>
<dbReference type="CDD" id="cd03684">
    <property type="entry name" value="ClC_3_like"/>
    <property type="match status" value="1"/>
</dbReference>
<keyword evidence="11" id="KW-1185">Reference proteome</keyword>
<feature type="transmembrane region" description="Helical" evidence="9">
    <location>
        <begin position="549"/>
        <end position="570"/>
    </location>
</feature>
<sequence length="961" mass="106889">MLNPTPPSRLYRIHDPVITPKDHIHHHHRHRFRSLPLRFIDSPLLRNHPPPWRIETATGRRLSQRLPVYLAVRFKSVANTRQMSQTSARPCFSTPLDPTSEYIAGPPHRGVPTCLANRATRVWNVESINHYTKYTPFVLLRVPSESRVFAICNQTRSADKIPWLSDSSRGTRHHSRRSSWGQRLANAFSERSMSESKGSIFPDERVWYDQFTSTDWVHDTIADSYRARALRSRKDFGGRILALIDGSQGWILSALCGFVIALIAYTVDVAESVVFDFKDGYCARAWYFDEKRCCPGGRAECTDWKTWSEALHYHPFGEKWTDFLIYLVCVVLFALASCWVALWTKTVVPSAYRLTTLDENLAAEAPQAADENPADDSASPRQVVETKPENPPMVYYSAAGSGVAEVRVILSGFVLHGFLGLRTLIFKMLSLILSVSSGLSIGKEGPFVHMAACVGNIACRLFSKYDRNDAKRREVLSAAAAAGVAVAFGAPLGGVLFGLEEVSYFFPAKTLFRTFFACIVAALSLKFLNPYGTHKVVMFEVRYLVDWEYFELGSFIFVGILGGAMGALFIKASKFWAQSFRRIKAIKTHPMLEVFLVAVVTGLLSYWNPLTKVSVAKLLLNLASPCDRTKGDGLGLCPRSVDDIPEILRTLIIAFLIKGFLTVIAFGIKVPAGIYIPSMVVGGLMGRIVGHLAQWLVLVTPDWSTWGGCATASDGTCIQPGVYGLIAAGATMCGVTRLSVTLAVILFELTGSLDYVLPFSLSILVAKWTADAIEPLSIYDLLTNMNAYPFLDNKHKPIFTGDLTELVRRLRRERIIDITNSPMVPASSLRTKLEILHRHGELDGGLPILRDDVLVGLIPAPDLQFALDQLPDEGSNLCLMDQIPSIDDDDGQPDPTDFTQYIDPAPVALDIRSPMDLAYECFVKLGLRYICVLRDGKYAGMIHKKTFVKYTRELEEKGSGH</sequence>
<keyword evidence="7" id="KW-0868">Chloride</keyword>
<evidence type="ECO:0000313" key="11">
    <source>
        <dbReference type="Proteomes" id="UP001642720"/>
    </source>
</evidence>
<dbReference type="InterPro" id="IPR001807">
    <property type="entry name" value="ClC"/>
</dbReference>
<evidence type="ECO:0000256" key="8">
    <source>
        <dbReference type="SAM" id="MobiDB-lite"/>
    </source>
</evidence>
<name>A0ABY2H1I3_9HYPO</name>
<dbReference type="GeneID" id="300577724"/>